<dbReference type="PATRIC" id="fig|285983.3.peg.4050"/>
<keyword evidence="3" id="KW-1185">Reference proteome</keyword>
<dbReference type="GO" id="GO:0009307">
    <property type="term" value="P:DNA restriction-modification system"/>
    <property type="evidence" value="ECO:0007669"/>
    <property type="project" value="InterPro"/>
</dbReference>
<dbReference type="Proteomes" id="UP000032512">
    <property type="component" value="Unassembled WGS sequence"/>
</dbReference>
<evidence type="ECO:0000259" key="1">
    <source>
        <dbReference type="Pfam" id="PF04471"/>
    </source>
</evidence>
<dbReference type="RefSeq" id="WP_044390422.1">
    <property type="nucleotide sequence ID" value="NZ_JXIQ01000009.1"/>
</dbReference>
<dbReference type="Gene3D" id="3.40.1350.10">
    <property type="match status" value="1"/>
</dbReference>
<comment type="caution">
    <text evidence="2">The sequence shown here is derived from an EMBL/GenBank/DDBJ whole genome shotgun (WGS) entry which is preliminary data.</text>
</comment>
<organism evidence="2 3">
    <name type="scientific">Mesobacillus subterraneus</name>
    <dbReference type="NCBI Taxonomy" id="285983"/>
    <lineage>
        <taxon>Bacteria</taxon>
        <taxon>Bacillati</taxon>
        <taxon>Bacillota</taxon>
        <taxon>Bacilli</taxon>
        <taxon>Bacillales</taxon>
        <taxon>Bacillaceae</taxon>
        <taxon>Mesobacillus</taxon>
    </lineage>
</organism>
<dbReference type="GO" id="GO:0003677">
    <property type="term" value="F:DNA binding"/>
    <property type="evidence" value="ECO:0007669"/>
    <property type="project" value="InterPro"/>
</dbReference>
<dbReference type="Pfam" id="PF04471">
    <property type="entry name" value="Mrr_cat"/>
    <property type="match status" value="1"/>
</dbReference>
<dbReference type="AlphaFoldDB" id="A0A0D6ZDD6"/>
<dbReference type="EMBL" id="JXIQ01000009">
    <property type="protein sequence ID" value="KIY23814.1"/>
    <property type="molecule type" value="Genomic_DNA"/>
</dbReference>
<dbReference type="InterPro" id="IPR011335">
    <property type="entry name" value="Restrct_endonuc-II-like"/>
</dbReference>
<protein>
    <recommendedName>
        <fullName evidence="1">Restriction endonuclease type IV Mrr domain-containing protein</fullName>
    </recommendedName>
</protein>
<dbReference type="InterPro" id="IPR011856">
    <property type="entry name" value="tRNA_endonuc-like_dom_sf"/>
</dbReference>
<evidence type="ECO:0000313" key="3">
    <source>
        <dbReference type="Proteomes" id="UP000032512"/>
    </source>
</evidence>
<evidence type="ECO:0000313" key="2">
    <source>
        <dbReference type="EMBL" id="KIY23814.1"/>
    </source>
</evidence>
<reference evidence="2 3" key="1">
    <citation type="submission" date="2015-01" db="EMBL/GenBank/DDBJ databases">
        <title>Draft genome sequences of the supercritical CO2 tolerant bacteria Bacillus subterraneus MITOT1 and Bacillus cereus MIT0214.</title>
        <authorList>
            <person name="Peet K.C."/>
            <person name="Thompson J.R."/>
        </authorList>
    </citation>
    <scope>NUCLEOTIDE SEQUENCE [LARGE SCALE GENOMIC DNA]</scope>
    <source>
        <strain evidence="2 3">MITOT1</strain>
    </source>
</reference>
<gene>
    <name evidence="2" type="ORF">UB32_00815</name>
</gene>
<accession>A0A0D6ZDD6</accession>
<feature type="domain" description="Restriction endonuclease type IV Mrr" evidence="1">
    <location>
        <begin position="8"/>
        <end position="103"/>
    </location>
</feature>
<sequence length="315" mass="36705">MLDFKELSMDGTDLERLVREIFVREGYETHWTGKGPDGGRDLLVIEKVQGPLSNFERTWLVQCKHKAYSGKSVGREESQSLVTDCKSAKADGYLLVCTTPLTTGLLTTYKELQSNWNIVIDYWDDVKLEDRLLKPCNFSLINQFFPQSSNNVGWKIYNTHFPSFWTAHYKRGFLYLSSRLSMHFKTVTYISEIYDYLQEVYQELDLEVNKIDLQLRAIYYDDKYTNYLAFVDFLGDIKDAPENPFELKELKDEIETAFRDDLLPYMVEVDGGGASLTWDVKAYFVQGYGNDGYDPHGKEYYTPYINNFRHGYSRG</sequence>
<name>A0A0D6ZDD6_9BACI</name>
<dbReference type="SUPFAM" id="SSF52980">
    <property type="entry name" value="Restriction endonuclease-like"/>
    <property type="match status" value="1"/>
</dbReference>
<dbReference type="InterPro" id="IPR007560">
    <property type="entry name" value="Restrct_endonuc_IV_Mrr"/>
</dbReference>
<dbReference type="GO" id="GO:0004519">
    <property type="term" value="F:endonuclease activity"/>
    <property type="evidence" value="ECO:0007669"/>
    <property type="project" value="InterPro"/>
</dbReference>
<proteinExistence type="predicted"/>
<dbReference type="OrthoDB" id="2960996at2"/>